<keyword evidence="6" id="KW-0677">Repeat</keyword>
<dbReference type="Proteomes" id="UP000792457">
    <property type="component" value="Unassembled WGS sequence"/>
</dbReference>
<feature type="transmembrane region" description="Helical" evidence="12">
    <location>
        <begin position="48"/>
        <end position="69"/>
    </location>
</feature>
<evidence type="ECO:0000256" key="2">
    <source>
        <dbReference type="ARBA" id="ARBA00010663"/>
    </source>
</evidence>
<dbReference type="SUPFAM" id="SSF81321">
    <property type="entry name" value="Family A G protein-coupled receptor-like"/>
    <property type="match status" value="1"/>
</dbReference>
<dbReference type="OrthoDB" id="5981530at2759"/>
<keyword evidence="7 12" id="KW-1133">Transmembrane helix</keyword>
<feature type="domain" description="G-protein coupled receptors family 1 profile" evidence="14">
    <location>
        <begin position="60"/>
        <end position="196"/>
    </location>
</feature>
<feature type="signal peptide" evidence="13">
    <location>
        <begin position="1"/>
        <end position="19"/>
    </location>
</feature>
<evidence type="ECO:0000256" key="12">
    <source>
        <dbReference type="SAM" id="Phobius"/>
    </source>
</evidence>
<dbReference type="AlphaFoldDB" id="A0A8K0KR40"/>
<feature type="transmembrane region" description="Helical" evidence="12">
    <location>
        <begin position="166"/>
        <end position="187"/>
    </location>
</feature>
<organism evidence="15 16">
    <name type="scientific">Ladona fulva</name>
    <name type="common">Scarce chaser dragonfly</name>
    <name type="synonym">Libellula fulva</name>
    <dbReference type="NCBI Taxonomy" id="123851"/>
    <lineage>
        <taxon>Eukaryota</taxon>
        <taxon>Metazoa</taxon>
        <taxon>Ecdysozoa</taxon>
        <taxon>Arthropoda</taxon>
        <taxon>Hexapoda</taxon>
        <taxon>Insecta</taxon>
        <taxon>Pterygota</taxon>
        <taxon>Palaeoptera</taxon>
        <taxon>Odonata</taxon>
        <taxon>Epiprocta</taxon>
        <taxon>Anisoptera</taxon>
        <taxon>Libelluloidea</taxon>
        <taxon>Libellulidae</taxon>
        <taxon>Ladona</taxon>
    </lineage>
</organism>
<dbReference type="Pfam" id="PF00001">
    <property type="entry name" value="7tm_1"/>
    <property type="match status" value="1"/>
</dbReference>
<evidence type="ECO:0000256" key="10">
    <source>
        <dbReference type="ARBA" id="ARBA00023170"/>
    </source>
</evidence>
<gene>
    <name evidence="15" type="ORF">J437_LFUL015083</name>
</gene>
<comment type="subcellular location">
    <subcellularLocation>
        <location evidence="1">Cell membrane</location>
        <topology evidence="1">Multi-pass membrane protein</topology>
    </subcellularLocation>
</comment>
<evidence type="ECO:0000256" key="8">
    <source>
        <dbReference type="ARBA" id="ARBA00023040"/>
    </source>
</evidence>
<evidence type="ECO:0000256" key="7">
    <source>
        <dbReference type="ARBA" id="ARBA00022989"/>
    </source>
</evidence>
<keyword evidence="10" id="KW-0675">Receptor</keyword>
<dbReference type="InterPro" id="IPR000276">
    <property type="entry name" value="GPCR_Rhodpsn"/>
</dbReference>
<dbReference type="GO" id="GO:0009755">
    <property type="term" value="P:hormone-mediated signaling pathway"/>
    <property type="evidence" value="ECO:0007669"/>
    <property type="project" value="TreeGrafter"/>
</dbReference>
<evidence type="ECO:0000313" key="16">
    <source>
        <dbReference type="Proteomes" id="UP000792457"/>
    </source>
</evidence>
<evidence type="ECO:0000256" key="13">
    <source>
        <dbReference type="SAM" id="SignalP"/>
    </source>
</evidence>
<keyword evidence="9 12" id="KW-0472">Membrane</keyword>
<evidence type="ECO:0000256" key="9">
    <source>
        <dbReference type="ARBA" id="ARBA00023136"/>
    </source>
</evidence>
<dbReference type="InterPro" id="IPR032675">
    <property type="entry name" value="LRR_dom_sf"/>
</dbReference>
<dbReference type="Gene3D" id="3.80.10.10">
    <property type="entry name" value="Ribonuclease Inhibitor"/>
    <property type="match status" value="1"/>
</dbReference>
<dbReference type="PANTHER" id="PTHR24372:SF74">
    <property type="entry name" value="LP13728P"/>
    <property type="match status" value="1"/>
</dbReference>
<evidence type="ECO:0000256" key="4">
    <source>
        <dbReference type="ARBA" id="ARBA00022614"/>
    </source>
</evidence>
<evidence type="ECO:0000256" key="5">
    <source>
        <dbReference type="ARBA" id="ARBA00022692"/>
    </source>
</evidence>
<dbReference type="InterPro" id="IPR017452">
    <property type="entry name" value="GPCR_Rhodpsn_7TM"/>
</dbReference>
<keyword evidence="3" id="KW-1003">Cell membrane</keyword>
<keyword evidence="16" id="KW-1185">Reference proteome</keyword>
<evidence type="ECO:0000259" key="14">
    <source>
        <dbReference type="PROSITE" id="PS50262"/>
    </source>
</evidence>
<dbReference type="PANTHER" id="PTHR24372">
    <property type="entry name" value="GLYCOPROTEIN HORMONE RECEPTOR"/>
    <property type="match status" value="1"/>
</dbReference>
<protein>
    <recommendedName>
        <fullName evidence="14">G-protein coupled receptors family 1 profile domain-containing protein</fullName>
    </recommendedName>
</protein>
<reference evidence="15" key="2">
    <citation type="submission" date="2017-10" db="EMBL/GenBank/DDBJ databases">
        <title>Ladona fulva Genome sequencing and assembly.</title>
        <authorList>
            <person name="Murali S."/>
            <person name="Richards S."/>
            <person name="Bandaranaike D."/>
            <person name="Bellair M."/>
            <person name="Blankenburg K."/>
            <person name="Chao H."/>
            <person name="Dinh H."/>
            <person name="Doddapaneni H."/>
            <person name="Dugan-Rocha S."/>
            <person name="Elkadiri S."/>
            <person name="Gnanaolivu R."/>
            <person name="Hernandez B."/>
            <person name="Skinner E."/>
            <person name="Javaid M."/>
            <person name="Lee S."/>
            <person name="Li M."/>
            <person name="Ming W."/>
            <person name="Munidasa M."/>
            <person name="Muniz J."/>
            <person name="Nguyen L."/>
            <person name="Hughes D."/>
            <person name="Osuji N."/>
            <person name="Pu L.-L."/>
            <person name="Puazo M."/>
            <person name="Qu C."/>
            <person name="Quiroz J."/>
            <person name="Raj R."/>
            <person name="Weissenberger G."/>
            <person name="Xin Y."/>
            <person name="Zou X."/>
            <person name="Han Y."/>
            <person name="Worley K."/>
            <person name="Muzny D."/>
            <person name="Gibbs R."/>
        </authorList>
    </citation>
    <scope>NUCLEOTIDE SEQUENCE</scope>
    <source>
        <strain evidence="15">Sampled in the wild</strain>
    </source>
</reference>
<dbReference type="GO" id="GO:0005886">
    <property type="term" value="C:plasma membrane"/>
    <property type="evidence" value="ECO:0007669"/>
    <property type="project" value="UniProtKB-SubCell"/>
</dbReference>
<dbReference type="GO" id="GO:0016500">
    <property type="term" value="F:protein-hormone receptor activity"/>
    <property type="evidence" value="ECO:0007669"/>
    <property type="project" value="InterPro"/>
</dbReference>
<dbReference type="Gene3D" id="1.20.1070.10">
    <property type="entry name" value="Rhodopsin 7-helix transmembrane proteins"/>
    <property type="match status" value="1"/>
</dbReference>
<keyword evidence="5 12" id="KW-0812">Transmembrane</keyword>
<evidence type="ECO:0000256" key="6">
    <source>
        <dbReference type="ARBA" id="ARBA00022737"/>
    </source>
</evidence>
<comment type="caution">
    <text evidence="15">The sequence shown here is derived from an EMBL/GenBank/DDBJ whole genome shotgun (WGS) entry which is preliminary data.</text>
</comment>
<keyword evidence="4" id="KW-0433">Leucine-rich repeat</keyword>
<proteinExistence type="inferred from homology"/>
<feature type="transmembrane region" description="Helical" evidence="12">
    <location>
        <begin position="125"/>
        <end position="146"/>
    </location>
</feature>
<keyword evidence="13" id="KW-0732">Signal</keyword>
<keyword evidence="8" id="KW-0297">G-protein coupled receptor</keyword>
<dbReference type="GO" id="GO:0008528">
    <property type="term" value="F:G protein-coupled peptide receptor activity"/>
    <property type="evidence" value="ECO:0007669"/>
    <property type="project" value="TreeGrafter"/>
</dbReference>
<dbReference type="PROSITE" id="PS00237">
    <property type="entry name" value="G_PROTEIN_RECEP_F1_1"/>
    <property type="match status" value="1"/>
</dbReference>
<dbReference type="PRINTS" id="PR00373">
    <property type="entry name" value="GLYCHORMONER"/>
</dbReference>
<keyword evidence="11" id="KW-0807">Transducer</keyword>
<dbReference type="EMBL" id="KZ309589">
    <property type="protein sequence ID" value="KAG8239307.1"/>
    <property type="molecule type" value="Genomic_DNA"/>
</dbReference>
<dbReference type="GO" id="GO:0007189">
    <property type="term" value="P:adenylate cyclase-activating G protein-coupled receptor signaling pathway"/>
    <property type="evidence" value="ECO:0007669"/>
    <property type="project" value="TreeGrafter"/>
</dbReference>
<dbReference type="PROSITE" id="PS50262">
    <property type="entry name" value="G_PROTEIN_RECEP_F1_2"/>
    <property type="match status" value="1"/>
</dbReference>
<evidence type="ECO:0000313" key="15">
    <source>
        <dbReference type="EMBL" id="KAG8239307.1"/>
    </source>
</evidence>
<evidence type="ECO:0000256" key="11">
    <source>
        <dbReference type="ARBA" id="ARBA00023224"/>
    </source>
</evidence>
<name>A0A8K0KR40_LADFU</name>
<accession>A0A8K0KR40</accession>
<feature type="chain" id="PRO_5035461149" description="G-protein coupled receptors family 1 profile domain-containing protein" evidence="13">
    <location>
        <begin position="20"/>
        <end position="196"/>
    </location>
</feature>
<evidence type="ECO:0000256" key="3">
    <source>
        <dbReference type="ARBA" id="ARBA00022475"/>
    </source>
</evidence>
<evidence type="ECO:0000256" key="1">
    <source>
        <dbReference type="ARBA" id="ARBA00004651"/>
    </source>
</evidence>
<sequence>MYYISLNAVFLSFIELLSSCRKEDVQCNPAPDAFNPCEDIMGRVWLRAAVWVVVITSVAGNLSVLLVLLSARFHMSVSKFLMCNLAVADLCMGLYLLLIATMDARTIGVYFNFAFDWQYGAGCKVAGFITVFASQLSIFTLSILTLERWFAITYAMYLNKRLKLPAAAKIMTGGWIYAITMASLPLLGVSGYSTTR</sequence>
<dbReference type="PRINTS" id="PR00237">
    <property type="entry name" value="GPCRRHODOPSN"/>
</dbReference>
<comment type="similarity">
    <text evidence="2">Belongs to the G-protein coupled receptor 1 family.</text>
</comment>
<dbReference type="InterPro" id="IPR002131">
    <property type="entry name" value="Gphrmn_rcpt_fam"/>
</dbReference>
<reference evidence="15" key="1">
    <citation type="submission" date="2013-04" db="EMBL/GenBank/DDBJ databases">
        <authorList>
            <person name="Qu J."/>
            <person name="Murali S.C."/>
            <person name="Bandaranaike D."/>
            <person name="Bellair M."/>
            <person name="Blankenburg K."/>
            <person name="Chao H."/>
            <person name="Dinh H."/>
            <person name="Doddapaneni H."/>
            <person name="Downs B."/>
            <person name="Dugan-Rocha S."/>
            <person name="Elkadiri S."/>
            <person name="Gnanaolivu R.D."/>
            <person name="Hernandez B."/>
            <person name="Javaid M."/>
            <person name="Jayaseelan J.C."/>
            <person name="Lee S."/>
            <person name="Li M."/>
            <person name="Ming W."/>
            <person name="Munidasa M."/>
            <person name="Muniz J."/>
            <person name="Nguyen L."/>
            <person name="Ongeri F."/>
            <person name="Osuji N."/>
            <person name="Pu L.-L."/>
            <person name="Puazo M."/>
            <person name="Qu C."/>
            <person name="Quiroz J."/>
            <person name="Raj R."/>
            <person name="Weissenberger G."/>
            <person name="Xin Y."/>
            <person name="Zou X."/>
            <person name="Han Y."/>
            <person name="Richards S."/>
            <person name="Worley K."/>
            <person name="Muzny D."/>
            <person name="Gibbs R."/>
        </authorList>
    </citation>
    <scope>NUCLEOTIDE SEQUENCE</scope>
    <source>
        <strain evidence="15">Sampled in the wild</strain>
    </source>
</reference>